<comment type="function">
    <text evidence="1 15 17">Specifically methylates guanosine-37 in various tRNAs.</text>
</comment>
<name>A0A9W6LML8_9FUSO</name>
<dbReference type="InterPro" id="IPR029028">
    <property type="entry name" value="Alpha/beta_knot_MTases"/>
</dbReference>
<protein>
    <recommendedName>
        <fullName evidence="6 15">tRNA (guanine-N(1)-)-methyltransferase</fullName>
        <ecNumber evidence="5 15">2.1.1.228</ecNumber>
    </recommendedName>
    <alternativeName>
        <fullName evidence="12 15">M1G-methyltransferase</fullName>
    </alternativeName>
    <alternativeName>
        <fullName evidence="13 15">tRNA [GM37] methyltransferase</fullName>
    </alternativeName>
</protein>
<dbReference type="InterPro" id="IPR029026">
    <property type="entry name" value="tRNA_m1G_MTases_N"/>
</dbReference>
<comment type="catalytic activity">
    <reaction evidence="14 15 17">
        <text>guanosine(37) in tRNA + S-adenosyl-L-methionine = N(1)-methylguanosine(37) in tRNA + S-adenosyl-L-homocysteine + H(+)</text>
        <dbReference type="Rhea" id="RHEA:36899"/>
        <dbReference type="Rhea" id="RHEA-COMP:10145"/>
        <dbReference type="Rhea" id="RHEA-COMP:10147"/>
        <dbReference type="ChEBI" id="CHEBI:15378"/>
        <dbReference type="ChEBI" id="CHEBI:57856"/>
        <dbReference type="ChEBI" id="CHEBI:59789"/>
        <dbReference type="ChEBI" id="CHEBI:73542"/>
        <dbReference type="ChEBI" id="CHEBI:74269"/>
        <dbReference type="EC" id="2.1.1.228"/>
    </reaction>
</comment>
<evidence type="ECO:0000256" key="13">
    <source>
        <dbReference type="ARBA" id="ARBA00033392"/>
    </source>
</evidence>
<evidence type="ECO:0000256" key="15">
    <source>
        <dbReference type="HAMAP-Rule" id="MF_00605"/>
    </source>
</evidence>
<evidence type="ECO:0000256" key="17">
    <source>
        <dbReference type="RuleBase" id="RU003464"/>
    </source>
</evidence>
<evidence type="ECO:0000256" key="6">
    <source>
        <dbReference type="ARBA" id="ARBA00014679"/>
    </source>
</evidence>
<evidence type="ECO:0000256" key="16">
    <source>
        <dbReference type="PIRSR" id="PIRSR000386-1"/>
    </source>
</evidence>
<dbReference type="Proteomes" id="UP001144471">
    <property type="component" value="Unassembled WGS sequence"/>
</dbReference>
<evidence type="ECO:0000256" key="11">
    <source>
        <dbReference type="ARBA" id="ARBA00022694"/>
    </source>
</evidence>
<dbReference type="GO" id="GO:0002939">
    <property type="term" value="P:tRNA N1-guanine methylation"/>
    <property type="evidence" value="ECO:0007669"/>
    <property type="project" value="TreeGrafter"/>
</dbReference>
<dbReference type="RefSeq" id="WP_281834456.1">
    <property type="nucleotide sequence ID" value="NZ_BSDY01000005.1"/>
</dbReference>
<evidence type="ECO:0000259" key="18">
    <source>
        <dbReference type="Pfam" id="PF01746"/>
    </source>
</evidence>
<keyword evidence="10 15" id="KW-0949">S-adenosyl-L-methionine</keyword>
<reference evidence="19" key="1">
    <citation type="submission" date="2022-12" db="EMBL/GenBank/DDBJ databases">
        <title>Reference genome sequencing for broad-spectrum identification of bacterial and archaeal isolates by mass spectrometry.</title>
        <authorList>
            <person name="Sekiguchi Y."/>
            <person name="Tourlousse D.M."/>
        </authorList>
    </citation>
    <scope>NUCLEOTIDE SEQUENCE</scope>
    <source>
        <strain evidence="19">10succ1</strain>
    </source>
</reference>
<comment type="subunit">
    <text evidence="4 15 17">Homodimer.</text>
</comment>
<feature type="binding site" evidence="15 16">
    <location>
        <begin position="136"/>
        <end position="141"/>
    </location>
    <ligand>
        <name>S-adenosyl-L-methionine</name>
        <dbReference type="ChEBI" id="CHEBI:59789"/>
    </ligand>
</feature>
<dbReference type="CDD" id="cd18080">
    <property type="entry name" value="TrmD-like"/>
    <property type="match status" value="1"/>
</dbReference>
<evidence type="ECO:0000256" key="4">
    <source>
        <dbReference type="ARBA" id="ARBA00011738"/>
    </source>
</evidence>
<dbReference type="Gene3D" id="3.40.1280.10">
    <property type="match status" value="1"/>
</dbReference>
<comment type="caution">
    <text evidence="19">The sequence shown here is derived from an EMBL/GenBank/DDBJ whole genome shotgun (WGS) entry which is preliminary data.</text>
</comment>
<accession>A0A9W6LML8</accession>
<keyword evidence="7 15" id="KW-0963">Cytoplasm</keyword>
<feature type="binding site" evidence="15 16">
    <location>
        <position position="116"/>
    </location>
    <ligand>
        <name>S-adenosyl-L-methionine</name>
        <dbReference type="ChEBI" id="CHEBI:59789"/>
    </ligand>
</feature>
<evidence type="ECO:0000313" key="19">
    <source>
        <dbReference type="EMBL" id="GLI55772.1"/>
    </source>
</evidence>
<evidence type="ECO:0000256" key="10">
    <source>
        <dbReference type="ARBA" id="ARBA00022691"/>
    </source>
</evidence>
<evidence type="ECO:0000256" key="3">
    <source>
        <dbReference type="ARBA" id="ARBA00007630"/>
    </source>
</evidence>
<evidence type="ECO:0000256" key="1">
    <source>
        <dbReference type="ARBA" id="ARBA00002634"/>
    </source>
</evidence>
<evidence type="ECO:0000256" key="12">
    <source>
        <dbReference type="ARBA" id="ARBA00029736"/>
    </source>
</evidence>
<dbReference type="NCBIfam" id="TIGR00088">
    <property type="entry name" value="trmD"/>
    <property type="match status" value="1"/>
</dbReference>
<dbReference type="PANTHER" id="PTHR46417">
    <property type="entry name" value="TRNA (GUANINE-N(1)-)-METHYLTRANSFERASE"/>
    <property type="match status" value="1"/>
</dbReference>
<evidence type="ECO:0000313" key="20">
    <source>
        <dbReference type="Proteomes" id="UP001144471"/>
    </source>
</evidence>
<dbReference type="Gene3D" id="1.10.1270.20">
    <property type="entry name" value="tRNA(m1g37)methyltransferase, domain 2"/>
    <property type="match status" value="1"/>
</dbReference>
<dbReference type="EC" id="2.1.1.228" evidence="5 15"/>
<proteinExistence type="inferred from homology"/>
<keyword evidence="8 15" id="KW-0489">Methyltransferase</keyword>
<evidence type="ECO:0000256" key="8">
    <source>
        <dbReference type="ARBA" id="ARBA00022603"/>
    </source>
</evidence>
<comment type="subcellular location">
    <subcellularLocation>
        <location evidence="2 15 17">Cytoplasm</location>
    </subcellularLocation>
</comment>
<dbReference type="InterPro" id="IPR002649">
    <property type="entry name" value="tRNA_m1G_MeTrfase_TrmD"/>
</dbReference>
<dbReference type="HAMAP" id="MF_00605">
    <property type="entry name" value="TrmD"/>
    <property type="match status" value="1"/>
</dbReference>
<dbReference type="PIRSF" id="PIRSF000386">
    <property type="entry name" value="tRNA_mtase"/>
    <property type="match status" value="1"/>
</dbReference>
<keyword evidence="9 15" id="KW-0808">Transferase</keyword>
<sequence>MKINILTLFPEMFVGFKSESIIRRAIEKGALEINVINIRDYTVGRHNQADDVPFGGGAGMVLKPEPLLKALADIESKHEEGSKPGKVIYTSPQGERLNQELANSLALEGEITIIAGHYEGIDERVVEQKVDMEISIGDFVLTGGELPAMVIADAIARLVPGVIKKESYENDSFYNGLLDHPHYTRPASYEGLDVPEVLLSGHHAKIDEWRLKQSLKRTQERRPDLLEGREFTKLEKKLMKEIEEEKK</sequence>
<organism evidence="19 20">
    <name type="scientific">Propionigenium maris DSM 9537</name>
    <dbReference type="NCBI Taxonomy" id="1123000"/>
    <lineage>
        <taxon>Bacteria</taxon>
        <taxon>Fusobacteriati</taxon>
        <taxon>Fusobacteriota</taxon>
        <taxon>Fusobacteriia</taxon>
        <taxon>Fusobacteriales</taxon>
        <taxon>Fusobacteriaceae</taxon>
        <taxon>Propionigenium</taxon>
    </lineage>
</organism>
<dbReference type="FunFam" id="3.40.1280.10:FF:000001">
    <property type="entry name" value="tRNA (guanine-N(1)-)-methyltransferase"/>
    <property type="match status" value="1"/>
</dbReference>
<comment type="similarity">
    <text evidence="3 15 17">Belongs to the RNA methyltransferase TrmD family.</text>
</comment>
<dbReference type="EMBL" id="BSDY01000005">
    <property type="protein sequence ID" value="GLI55772.1"/>
    <property type="molecule type" value="Genomic_DNA"/>
</dbReference>
<dbReference type="SUPFAM" id="SSF75217">
    <property type="entry name" value="alpha/beta knot"/>
    <property type="match status" value="1"/>
</dbReference>
<dbReference type="InterPro" id="IPR016009">
    <property type="entry name" value="tRNA_MeTrfase_TRMD/TRM10"/>
</dbReference>
<keyword evidence="20" id="KW-1185">Reference proteome</keyword>
<feature type="domain" description="tRNA methyltransferase TRMD/TRM10-type" evidence="18">
    <location>
        <begin position="1"/>
        <end position="227"/>
    </location>
</feature>
<dbReference type="Pfam" id="PF01746">
    <property type="entry name" value="tRNA_m1G_MT"/>
    <property type="match status" value="1"/>
</dbReference>
<evidence type="ECO:0000256" key="2">
    <source>
        <dbReference type="ARBA" id="ARBA00004496"/>
    </source>
</evidence>
<gene>
    <name evidence="15 19" type="primary">trmD</name>
    <name evidence="19" type="ORF">PM10SUCC1_12860</name>
</gene>
<evidence type="ECO:0000256" key="5">
    <source>
        <dbReference type="ARBA" id="ARBA00012807"/>
    </source>
</evidence>
<dbReference type="FunFam" id="1.10.1270.20:FF:000001">
    <property type="entry name" value="tRNA (guanine-N(1)-)-methyltransferase"/>
    <property type="match status" value="1"/>
</dbReference>
<evidence type="ECO:0000256" key="7">
    <source>
        <dbReference type="ARBA" id="ARBA00022490"/>
    </source>
</evidence>
<dbReference type="NCBIfam" id="NF000648">
    <property type="entry name" value="PRK00026.1"/>
    <property type="match status" value="1"/>
</dbReference>
<dbReference type="AlphaFoldDB" id="A0A9W6LML8"/>
<dbReference type="PANTHER" id="PTHR46417:SF1">
    <property type="entry name" value="TRNA (GUANINE-N(1)-)-METHYLTRANSFERASE"/>
    <property type="match status" value="1"/>
</dbReference>
<evidence type="ECO:0000256" key="14">
    <source>
        <dbReference type="ARBA" id="ARBA00047783"/>
    </source>
</evidence>
<dbReference type="GO" id="GO:0052906">
    <property type="term" value="F:tRNA (guanine(37)-N1)-methyltransferase activity"/>
    <property type="evidence" value="ECO:0007669"/>
    <property type="project" value="UniProtKB-UniRule"/>
</dbReference>
<dbReference type="GO" id="GO:0005829">
    <property type="term" value="C:cytosol"/>
    <property type="evidence" value="ECO:0007669"/>
    <property type="project" value="TreeGrafter"/>
</dbReference>
<evidence type="ECO:0000256" key="9">
    <source>
        <dbReference type="ARBA" id="ARBA00022679"/>
    </source>
</evidence>
<keyword evidence="11 15" id="KW-0819">tRNA processing</keyword>
<dbReference type="InterPro" id="IPR023148">
    <property type="entry name" value="tRNA_m1G_MeTrfase_C_sf"/>
</dbReference>